<comment type="caution">
    <text evidence="6">The sequence shown here is derived from an EMBL/GenBank/DDBJ whole genome shotgun (WGS) entry which is preliminary data.</text>
</comment>
<accession>A0A4R3K837</accession>
<dbReference type="Gene3D" id="1.10.10.10">
    <property type="entry name" value="Winged helix-like DNA-binding domain superfamily/Winged helix DNA-binding domain"/>
    <property type="match status" value="1"/>
</dbReference>
<dbReference type="CDD" id="cd05466">
    <property type="entry name" value="PBP2_LTTR_substrate"/>
    <property type="match status" value="1"/>
</dbReference>
<dbReference type="SUPFAM" id="SSF53850">
    <property type="entry name" value="Periplasmic binding protein-like II"/>
    <property type="match status" value="1"/>
</dbReference>
<evidence type="ECO:0000313" key="7">
    <source>
        <dbReference type="Proteomes" id="UP000295188"/>
    </source>
</evidence>
<dbReference type="Pfam" id="PF03466">
    <property type="entry name" value="LysR_substrate"/>
    <property type="match status" value="1"/>
</dbReference>
<evidence type="ECO:0000256" key="4">
    <source>
        <dbReference type="ARBA" id="ARBA00023163"/>
    </source>
</evidence>
<keyword evidence="4" id="KW-0804">Transcription</keyword>
<evidence type="ECO:0000313" key="6">
    <source>
        <dbReference type="EMBL" id="TCS78943.1"/>
    </source>
</evidence>
<dbReference type="GO" id="GO:0003700">
    <property type="term" value="F:DNA-binding transcription factor activity"/>
    <property type="evidence" value="ECO:0007669"/>
    <property type="project" value="InterPro"/>
</dbReference>
<keyword evidence="7" id="KW-1185">Reference proteome</keyword>
<keyword evidence="2" id="KW-0805">Transcription regulation</keyword>
<dbReference type="PRINTS" id="PR00039">
    <property type="entry name" value="HTHLYSR"/>
</dbReference>
<comment type="similarity">
    <text evidence="1">Belongs to the LysR transcriptional regulatory family.</text>
</comment>
<dbReference type="InterPro" id="IPR036390">
    <property type="entry name" value="WH_DNA-bd_sf"/>
</dbReference>
<protein>
    <submittedName>
        <fullName evidence="6">LysR family transcriptional regulator</fullName>
    </submittedName>
</protein>
<feature type="domain" description="HTH lysR-type" evidence="5">
    <location>
        <begin position="5"/>
        <end position="62"/>
    </location>
</feature>
<organism evidence="6 7">
    <name type="scientific">Pectinatus cerevisiiphilus</name>
    <dbReference type="NCBI Taxonomy" id="86956"/>
    <lineage>
        <taxon>Bacteria</taxon>
        <taxon>Bacillati</taxon>
        <taxon>Bacillota</taxon>
        <taxon>Negativicutes</taxon>
        <taxon>Selenomonadales</taxon>
        <taxon>Selenomonadaceae</taxon>
        <taxon>Pectinatus</taxon>
    </lineage>
</organism>
<dbReference type="RefSeq" id="WP_132549248.1">
    <property type="nucleotide sequence ID" value="NZ_SMAA01000008.1"/>
</dbReference>
<dbReference type="Pfam" id="PF00126">
    <property type="entry name" value="HTH_1"/>
    <property type="match status" value="1"/>
</dbReference>
<gene>
    <name evidence="6" type="ORF">EDC37_1082</name>
</gene>
<dbReference type="EMBL" id="SMAA01000008">
    <property type="protein sequence ID" value="TCS78943.1"/>
    <property type="molecule type" value="Genomic_DNA"/>
</dbReference>
<dbReference type="AlphaFoldDB" id="A0A4R3K837"/>
<evidence type="ECO:0000256" key="2">
    <source>
        <dbReference type="ARBA" id="ARBA00023015"/>
    </source>
</evidence>
<dbReference type="SUPFAM" id="SSF46785">
    <property type="entry name" value="Winged helix' DNA-binding domain"/>
    <property type="match status" value="1"/>
</dbReference>
<dbReference type="Gene3D" id="3.40.190.290">
    <property type="match status" value="1"/>
</dbReference>
<dbReference type="InterPro" id="IPR000847">
    <property type="entry name" value="LysR_HTH_N"/>
</dbReference>
<dbReference type="InterPro" id="IPR005119">
    <property type="entry name" value="LysR_subst-bd"/>
</dbReference>
<evidence type="ECO:0000256" key="1">
    <source>
        <dbReference type="ARBA" id="ARBA00009437"/>
    </source>
</evidence>
<sequence>MEQLPNIQQLENFIIYGKVRNFTTAAKKANITQSAFSFQMKKLEELLGVKLIVRSNRGSDLTETGEKFLHRIQKIMGDLSDCVYEMKQIKEKIVPLNVGALMSLGDVLMNQHLAYFQKHNTDLTINVYNLEAHELFHQLEEGSLDIISTFYMSQFDSAKYGKTFFCNEKMVFYAPHLHLQQKKLDIKTIADYSLVQYAPHYLMNSIIKNYFMVNKATPIIKAWLSTPYAIMNYCQQNETGAVLSERLLNAVGIDTGYYSMVPSFNLKCYLMYKKNNPRYKIMKIFIDYVQNLYANKQ</sequence>
<dbReference type="PROSITE" id="PS50931">
    <property type="entry name" value="HTH_LYSR"/>
    <property type="match status" value="1"/>
</dbReference>
<dbReference type="PANTHER" id="PTHR30126">
    <property type="entry name" value="HTH-TYPE TRANSCRIPTIONAL REGULATOR"/>
    <property type="match status" value="1"/>
</dbReference>
<dbReference type="GO" id="GO:0000976">
    <property type="term" value="F:transcription cis-regulatory region binding"/>
    <property type="evidence" value="ECO:0007669"/>
    <property type="project" value="TreeGrafter"/>
</dbReference>
<dbReference type="PANTHER" id="PTHR30126:SF40">
    <property type="entry name" value="HTH-TYPE TRANSCRIPTIONAL REGULATOR GLTR"/>
    <property type="match status" value="1"/>
</dbReference>
<evidence type="ECO:0000259" key="5">
    <source>
        <dbReference type="PROSITE" id="PS50931"/>
    </source>
</evidence>
<proteinExistence type="inferred from homology"/>
<dbReference type="InterPro" id="IPR036388">
    <property type="entry name" value="WH-like_DNA-bd_sf"/>
</dbReference>
<evidence type="ECO:0000256" key="3">
    <source>
        <dbReference type="ARBA" id="ARBA00023125"/>
    </source>
</evidence>
<dbReference type="Proteomes" id="UP000295188">
    <property type="component" value="Unassembled WGS sequence"/>
</dbReference>
<reference evidence="6 7" key="1">
    <citation type="submission" date="2019-03" db="EMBL/GenBank/DDBJ databases">
        <title>Genomic Encyclopedia of Type Strains, Phase IV (KMG-IV): sequencing the most valuable type-strain genomes for metagenomic binning, comparative biology and taxonomic classification.</title>
        <authorList>
            <person name="Goeker M."/>
        </authorList>
    </citation>
    <scope>NUCLEOTIDE SEQUENCE [LARGE SCALE GENOMIC DNA]</scope>
    <source>
        <strain evidence="6 7">DSM 20467</strain>
    </source>
</reference>
<name>A0A4R3K837_9FIRM</name>
<keyword evidence="3" id="KW-0238">DNA-binding</keyword>
<dbReference type="OrthoDB" id="1631201at2"/>